<dbReference type="PANTHER" id="PTHR44169:SF6">
    <property type="entry name" value="NADPH-DEPENDENT 1-ACYLDIHYDROXYACETONE PHOSPHATE REDUCTASE"/>
    <property type="match status" value="1"/>
</dbReference>
<accession>A0A9P5NRH9</accession>
<proteinExistence type="inferred from homology"/>
<evidence type="ECO:0000256" key="3">
    <source>
        <dbReference type="RuleBase" id="RU000363"/>
    </source>
</evidence>
<dbReference type="GO" id="GO:0005783">
    <property type="term" value="C:endoplasmic reticulum"/>
    <property type="evidence" value="ECO:0007669"/>
    <property type="project" value="TreeGrafter"/>
</dbReference>
<evidence type="ECO:0000256" key="2">
    <source>
        <dbReference type="ARBA" id="ARBA00023002"/>
    </source>
</evidence>
<dbReference type="GO" id="GO:0016491">
    <property type="term" value="F:oxidoreductase activity"/>
    <property type="evidence" value="ECO:0007669"/>
    <property type="project" value="UniProtKB-KW"/>
</dbReference>
<keyword evidence="5" id="KW-1185">Reference proteome</keyword>
<sequence>MATSKASQDTRVVLITGCSNGGIGAGLATEFSQNGFLVFASARSLSSMSELGDNIRKLELDVTSDTSCENAVKTIYAEAGHIDVLVSNAGVANVGALLDIPLETAQKVMDTNLYGTVRLVHLIAPQMVNRGRGLIVPVGSTAGELSVPFMGYYNISKAALHAYSETLKEELRPFGVNVMLLVPGTVISKIADNEAKRYETNIPDDSFYRGYKEQMTHVLYYGQNASPWPTDKFAKAVVRAALSSSPPTFLHLGGTTTLWAFLKWLPRPMALRMIWNSTVGNVTNK</sequence>
<evidence type="ECO:0000256" key="1">
    <source>
        <dbReference type="ARBA" id="ARBA00006484"/>
    </source>
</evidence>
<comment type="similarity">
    <text evidence="1 3">Belongs to the short-chain dehydrogenases/reductases (SDR) family.</text>
</comment>
<dbReference type="Gene3D" id="3.40.50.720">
    <property type="entry name" value="NAD(P)-binding Rossmann-like Domain"/>
    <property type="match status" value="1"/>
</dbReference>
<dbReference type="Pfam" id="PF00106">
    <property type="entry name" value="adh_short"/>
    <property type="match status" value="1"/>
</dbReference>
<evidence type="ECO:0000313" key="4">
    <source>
        <dbReference type="EMBL" id="KAF8901501.1"/>
    </source>
</evidence>
<keyword evidence="2" id="KW-0560">Oxidoreductase</keyword>
<dbReference type="PANTHER" id="PTHR44169">
    <property type="entry name" value="NADPH-DEPENDENT 1-ACYLDIHYDROXYACETONE PHOSPHATE REDUCTASE"/>
    <property type="match status" value="1"/>
</dbReference>
<dbReference type="PRINTS" id="PR00081">
    <property type="entry name" value="GDHRDH"/>
</dbReference>
<dbReference type="CDD" id="cd05374">
    <property type="entry name" value="17beta-HSD-like_SDR_c"/>
    <property type="match status" value="1"/>
</dbReference>
<protein>
    <submittedName>
        <fullName evidence="4">Uncharacterized protein</fullName>
    </submittedName>
</protein>
<dbReference type="AlphaFoldDB" id="A0A9P5NRH9"/>
<dbReference type="InterPro" id="IPR002347">
    <property type="entry name" value="SDR_fam"/>
</dbReference>
<dbReference type="Proteomes" id="UP000724874">
    <property type="component" value="Unassembled WGS sequence"/>
</dbReference>
<evidence type="ECO:0000313" key="5">
    <source>
        <dbReference type="Proteomes" id="UP000724874"/>
    </source>
</evidence>
<gene>
    <name evidence="4" type="ORF">CPB84DRAFT_1777455</name>
</gene>
<dbReference type="InterPro" id="IPR036291">
    <property type="entry name" value="NAD(P)-bd_dom_sf"/>
</dbReference>
<dbReference type="OrthoDB" id="2102561at2759"/>
<dbReference type="EMBL" id="JADNYJ010000041">
    <property type="protein sequence ID" value="KAF8901501.1"/>
    <property type="molecule type" value="Genomic_DNA"/>
</dbReference>
<comment type="caution">
    <text evidence="4">The sequence shown here is derived from an EMBL/GenBank/DDBJ whole genome shotgun (WGS) entry which is preliminary data.</text>
</comment>
<reference evidence="4" key="1">
    <citation type="submission" date="2020-11" db="EMBL/GenBank/DDBJ databases">
        <authorList>
            <consortium name="DOE Joint Genome Institute"/>
            <person name="Ahrendt S."/>
            <person name="Riley R."/>
            <person name="Andreopoulos W."/>
            <person name="LaButti K."/>
            <person name="Pangilinan J."/>
            <person name="Ruiz-duenas F.J."/>
            <person name="Barrasa J.M."/>
            <person name="Sanchez-Garcia M."/>
            <person name="Camarero S."/>
            <person name="Miyauchi S."/>
            <person name="Serrano A."/>
            <person name="Linde D."/>
            <person name="Babiker R."/>
            <person name="Drula E."/>
            <person name="Ayuso-Fernandez I."/>
            <person name="Pacheco R."/>
            <person name="Padilla G."/>
            <person name="Ferreira P."/>
            <person name="Barriuso J."/>
            <person name="Kellner H."/>
            <person name="Castanera R."/>
            <person name="Alfaro M."/>
            <person name="Ramirez L."/>
            <person name="Pisabarro A.G."/>
            <person name="Kuo A."/>
            <person name="Tritt A."/>
            <person name="Lipzen A."/>
            <person name="He G."/>
            <person name="Yan M."/>
            <person name="Ng V."/>
            <person name="Cullen D."/>
            <person name="Martin F."/>
            <person name="Rosso M.-N."/>
            <person name="Henrissat B."/>
            <person name="Hibbett D."/>
            <person name="Martinez A.T."/>
            <person name="Grigoriev I.V."/>
        </authorList>
    </citation>
    <scope>NUCLEOTIDE SEQUENCE</scope>
    <source>
        <strain evidence="4">AH 44721</strain>
    </source>
</reference>
<dbReference type="SUPFAM" id="SSF51735">
    <property type="entry name" value="NAD(P)-binding Rossmann-fold domains"/>
    <property type="match status" value="1"/>
</dbReference>
<organism evidence="4 5">
    <name type="scientific">Gymnopilus junonius</name>
    <name type="common">Spectacular rustgill mushroom</name>
    <name type="synonym">Gymnopilus spectabilis subsp. junonius</name>
    <dbReference type="NCBI Taxonomy" id="109634"/>
    <lineage>
        <taxon>Eukaryota</taxon>
        <taxon>Fungi</taxon>
        <taxon>Dikarya</taxon>
        <taxon>Basidiomycota</taxon>
        <taxon>Agaricomycotina</taxon>
        <taxon>Agaricomycetes</taxon>
        <taxon>Agaricomycetidae</taxon>
        <taxon>Agaricales</taxon>
        <taxon>Agaricineae</taxon>
        <taxon>Hymenogastraceae</taxon>
        <taxon>Gymnopilus</taxon>
    </lineage>
</organism>
<name>A0A9P5NRH9_GYMJU</name>
<dbReference type="PRINTS" id="PR00080">
    <property type="entry name" value="SDRFAMILY"/>
</dbReference>